<name>A0A316U7W9_9BASI</name>
<reference evidence="2 3" key="1">
    <citation type="journal article" date="2018" name="Mol. Biol. Evol.">
        <title>Broad Genomic Sampling Reveals a Smut Pathogenic Ancestry of the Fungal Clade Ustilaginomycotina.</title>
        <authorList>
            <person name="Kijpornyongpan T."/>
            <person name="Mondo S.J."/>
            <person name="Barry K."/>
            <person name="Sandor L."/>
            <person name="Lee J."/>
            <person name="Lipzen A."/>
            <person name="Pangilinan J."/>
            <person name="LaButti K."/>
            <person name="Hainaut M."/>
            <person name="Henrissat B."/>
            <person name="Grigoriev I.V."/>
            <person name="Spatafora J.W."/>
            <person name="Aime M.C."/>
        </authorList>
    </citation>
    <scope>NUCLEOTIDE SEQUENCE [LARGE SCALE GENOMIC DNA]</scope>
    <source>
        <strain evidence="2 3">MCA 4718</strain>
    </source>
</reference>
<dbReference type="EMBL" id="KZ819325">
    <property type="protein sequence ID" value="PWN21340.1"/>
    <property type="molecule type" value="Genomic_DNA"/>
</dbReference>
<feature type="compositionally biased region" description="Polar residues" evidence="1">
    <location>
        <begin position="11"/>
        <end position="27"/>
    </location>
</feature>
<protein>
    <submittedName>
        <fullName evidence="2">Uncharacterized protein</fullName>
    </submittedName>
</protein>
<organism evidence="2 3">
    <name type="scientific">Pseudomicrostroma glucosiphilum</name>
    <dbReference type="NCBI Taxonomy" id="1684307"/>
    <lineage>
        <taxon>Eukaryota</taxon>
        <taxon>Fungi</taxon>
        <taxon>Dikarya</taxon>
        <taxon>Basidiomycota</taxon>
        <taxon>Ustilaginomycotina</taxon>
        <taxon>Exobasidiomycetes</taxon>
        <taxon>Microstromatales</taxon>
        <taxon>Microstromatales incertae sedis</taxon>
        <taxon>Pseudomicrostroma</taxon>
    </lineage>
</organism>
<sequence>MFQGSDDVLLTPQSEDSCSDGTTTGNMDETAHEEQHHRLCKVFEERRAALIASLEALDMSATRANEPRDLVKSNIHVLASETIDTLKKKFPPPSLTSMEVVDAATGINATANREIAESPVKLPGAEEPAFDPAPAFNLELLSSFDGNKDEYGTWEAKTEIVMNAYADPAWQAAVLTALPCKLKGDAASWLVVRWKALQKKSASSLHHPSWETVRDDMRRYFRRPEEEAEELADGIEWDLEKHSATTYLTTKLAGYYSMHECPSEERLIAKLRAGMPEDLQRYVPTSIKKFDEVFDLLIGQEPIWRRTSGDGQED</sequence>
<dbReference type="AlphaFoldDB" id="A0A316U7W9"/>
<accession>A0A316U7W9</accession>
<evidence type="ECO:0000313" key="3">
    <source>
        <dbReference type="Proteomes" id="UP000245942"/>
    </source>
</evidence>
<evidence type="ECO:0000313" key="2">
    <source>
        <dbReference type="EMBL" id="PWN21340.1"/>
    </source>
</evidence>
<feature type="region of interest" description="Disordered" evidence="1">
    <location>
        <begin position="1"/>
        <end position="29"/>
    </location>
</feature>
<dbReference type="Proteomes" id="UP000245942">
    <property type="component" value="Unassembled WGS sequence"/>
</dbReference>
<dbReference type="GeneID" id="37013953"/>
<keyword evidence="3" id="KW-1185">Reference proteome</keyword>
<proteinExistence type="predicted"/>
<evidence type="ECO:0000256" key="1">
    <source>
        <dbReference type="SAM" id="MobiDB-lite"/>
    </source>
</evidence>
<dbReference type="RefSeq" id="XP_025348500.1">
    <property type="nucleotide sequence ID" value="XM_025492219.1"/>
</dbReference>
<gene>
    <name evidence="2" type="ORF">BCV69DRAFT_282075</name>
</gene>